<evidence type="ECO:0000313" key="3">
    <source>
        <dbReference type="Proteomes" id="UP000273828"/>
    </source>
</evidence>
<feature type="transmembrane region" description="Helical" evidence="1">
    <location>
        <begin position="136"/>
        <end position="155"/>
    </location>
</feature>
<sequence>MPGRDESTTVRIEPYNHGVQEHPLRHPADIVRHHYDYGYKETSILLFDNLNERGVRAAGKRFLPLYGVGGYFVLLVLTIAVGGVQGAVTVVDRIAPSILRLILVCLWFCTPLLIYWDCQAAERYLRQDWSGGKLNALLGIFVGPGALFLQVLYRIRKLRS</sequence>
<name>A0A3N6MTB2_9EURY</name>
<accession>A0A3N6MTB2</accession>
<feature type="transmembrane region" description="Helical" evidence="1">
    <location>
        <begin position="71"/>
        <end position="91"/>
    </location>
</feature>
<organism evidence="2 3">
    <name type="scientific">Natrarchaeobius halalkaliphilus</name>
    <dbReference type="NCBI Taxonomy" id="1679091"/>
    <lineage>
        <taxon>Archaea</taxon>
        <taxon>Methanobacteriati</taxon>
        <taxon>Methanobacteriota</taxon>
        <taxon>Stenosarchaea group</taxon>
        <taxon>Halobacteria</taxon>
        <taxon>Halobacteriales</taxon>
        <taxon>Natrialbaceae</taxon>
        <taxon>Natrarchaeobius</taxon>
    </lineage>
</organism>
<comment type="caution">
    <text evidence="2">The sequence shown here is derived from an EMBL/GenBank/DDBJ whole genome shotgun (WGS) entry which is preliminary data.</text>
</comment>
<proteinExistence type="predicted"/>
<keyword evidence="3" id="KW-1185">Reference proteome</keyword>
<dbReference type="EMBL" id="REFY01000005">
    <property type="protein sequence ID" value="RQG88035.1"/>
    <property type="molecule type" value="Genomic_DNA"/>
</dbReference>
<reference evidence="2 3" key="1">
    <citation type="submission" date="2018-10" db="EMBL/GenBank/DDBJ databases">
        <title>Natrarchaeobius chitinivorans gen. nov., sp. nov., and Natrarchaeobius haloalkaliphilus sp. nov., alkaliphilic, chitin-utilizing haloarchaea from hypersaline alkaline lakes.</title>
        <authorList>
            <person name="Sorokin D.Y."/>
            <person name="Elcheninov A.G."/>
            <person name="Kostrikina N.A."/>
            <person name="Bale N.J."/>
            <person name="Sinninghe Damste J.S."/>
            <person name="Khijniak T.V."/>
            <person name="Kublanov I.V."/>
            <person name="Toshchakov S.V."/>
        </authorList>
    </citation>
    <scope>NUCLEOTIDE SEQUENCE [LARGE SCALE GENOMIC DNA]</scope>
    <source>
        <strain evidence="2 3">AArcht-Sl</strain>
    </source>
</reference>
<evidence type="ECO:0000256" key="1">
    <source>
        <dbReference type="SAM" id="Phobius"/>
    </source>
</evidence>
<keyword evidence="1" id="KW-0812">Transmembrane</keyword>
<dbReference type="AlphaFoldDB" id="A0A3N6MTB2"/>
<protein>
    <submittedName>
        <fullName evidence="2">Uncharacterized protein</fullName>
    </submittedName>
</protein>
<gene>
    <name evidence="2" type="ORF">EA462_14385</name>
</gene>
<keyword evidence="1" id="KW-1133">Transmembrane helix</keyword>
<evidence type="ECO:0000313" key="2">
    <source>
        <dbReference type="EMBL" id="RQG88035.1"/>
    </source>
</evidence>
<keyword evidence="1" id="KW-0472">Membrane</keyword>
<dbReference type="Proteomes" id="UP000273828">
    <property type="component" value="Unassembled WGS sequence"/>
</dbReference>
<feature type="transmembrane region" description="Helical" evidence="1">
    <location>
        <begin position="98"/>
        <end position="116"/>
    </location>
</feature>